<dbReference type="OrthoDB" id="3473305at2759"/>
<keyword evidence="3" id="KW-1185">Reference proteome</keyword>
<reference evidence="2" key="1">
    <citation type="submission" date="2020-03" db="EMBL/GenBank/DDBJ databases">
        <authorList>
            <person name="He L."/>
        </authorList>
    </citation>
    <scope>NUCLEOTIDE SEQUENCE</scope>
    <source>
        <strain evidence="2">CkLH20</strain>
    </source>
</reference>
<feature type="domain" description="2EXR" evidence="1">
    <location>
        <begin position="82"/>
        <end position="170"/>
    </location>
</feature>
<protein>
    <recommendedName>
        <fullName evidence="1">2EXR domain-containing protein</fullName>
    </recommendedName>
</protein>
<dbReference type="RefSeq" id="XP_038740838.1">
    <property type="nucleotide sequence ID" value="XM_038893738.1"/>
</dbReference>
<dbReference type="Proteomes" id="UP000781932">
    <property type="component" value="Unassembled WGS sequence"/>
</dbReference>
<reference evidence="2" key="2">
    <citation type="submission" date="2020-11" db="EMBL/GenBank/DDBJ databases">
        <title>Whole genome sequencing of Colletotrichum sp.</title>
        <authorList>
            <person name="Li H."/>
        </authorList>
    </citation>
    <scope>NUCLEOTIDE SEQUENCE</scope>
    <source>
        <strain evidence="2">CkLH20</strain>
    </source>
</reference>
<gene>
    <name evidence="2" type="ORF">CkaCkLH20_11024</name>
</gene>
<evidence type="ECO:0000313" key="3">
    <source>
        <dbReference type="Proteomes" id="UP000781932"/>
    </source>
</evidence>
<name>A0A9P6HUM3_9PEZI</name>
<evidence type="ECO:0000259" key="1">
    <source>
        <dbReference type="Pfam" id="PF20150"/>
    </source>
</evidence>
<dbReference type="InterPro" id="IPR045518">
    <property type="entry name" value="2EXR"/>
</dbReference>
<evidence type="ECO:0000313" key="2">
    <source>
        <dbReference type="EMBL" id="KAF9871377.1"/>
    </source>
</evidence>
<dbReference type="GeneID" id="62166812"/>
<dbReference type="AlphaFoldDB" id="A0A9P6HUM3"/>
<organism evidence="2 3">
    <name type="scientific">Colletotrichum karsti</name>
    <dbReference type="NCBI Taxonomy" id="1095194"/>
    <lineage>
        <taxon>Eukaryota</taxon>
        <taxon>Fungi</taxon>
        <taxon>Dikarya</taxon>
        <taxon>Ascomycota</taxon>
        <taxon>Pezizomycotina</taxon>
        <taxon>Sordariomycetes</taxon>
        <taxon>Hypocreomycetidae</taxon>
        <taxon>Glomerellales</taxon>
        <taxon>Glomerellaceae</taxon>
        <taxon>Colletotrichum</taxon>
        <taxon>Colletotrichum boninense species complex</taxon>
    </lineage>
</organism>
<accession>A0A9P6HUM3</accession>
<dbReference type="PANTHER" id="PTHR35910:SF6">
    <property type="entry name" value="2EXR DOMAIN-CONTAINING PROTEIN"/>
    <property type="match status" value="1"/>
</dbReference>
<dbReference type="EMBL" id="JAATWM020000045">
    <property type="protein sequence ID" value="KAF9871377.1"/>
    <property type="molecule type" value="Genomic_DNA"/>
</dbReference>
<proteinExistence type="predicted"/>
<dbReference type="PANTHER" id="PTHR35910">
    <property type="entry name" value="2EXR DOMAIN-CONTAINING PROTEIN"/>
    <property type="match status" value="1"/>
</dbReference>
<comment type="caution">
    <text evidence="2">The sequence shown here is derived from an EMBL/GenBank/DDBJ whole genome shotgun (WGS) entry which is preliminary data.</text>
</comment>
<dbReference type="Pfam" id="PF20150">
    <property type="entry name" value="2EXR"/>
    <property type="match status" value="1"/>
</dbReference>
<sequence length="361" mass="40982">MTAAKPQARGGCLFKMFEPSDEEQSAQVFEMSTRDLQLRTIALLEKIAHSQSILEGRVDSMEKMLSQPVVSSHSPSSQPTSFPQFRRLPPEIRHRVWSLALPTRALRLRKSTESAFVPALLPPAVAETCREARDVATLHGGMVSLTNLSCSSQKHVRTYWTWFDGRHDVLELERWVSLEADEPRGIRSLVSKARYILAPRATSEWFKNLFQQTTSLRQVGLKFDSSVASRCAWDPKTLRELFGSVDTVAILDLEDATEITRFKAALRQHWRCPFFCEFDIEGWAATRTTTSGGERDEGWMRRLDRTWMSEVARGWVMARRPAEDSAALLDVGDEDVRTALKAMPEVKLVRAYLLADVHSSR</sequence>